<gene>
    <name evidence="1" type="ORF">GCM10023116_06790</name>
</gene>
<evidence type="ECO:0000313" key="2">
    <source>
        <dbReference type="Proteomes" id="UP001500604"/>
    </source>
</evidence>
<proteinExistence type="predicted"/>
<name>A0ABP8UZX1_9GAMM</name>
<reference evidence="2" key="1">
    <citation type="journal article" date="2019" name="Int. J. Syst. Evol. Microbiol.">
        <title>The Global Catalogue of Microorganisms (GCM) 10K type strain sequencing project: providing services to taxonomists for standard genome sequencing and annotation.</title>
        <authorList>
            <consortium name="The Broad Institute Genomics Platform"/>
            <consortium name="The Broad Institute Genome Sequencing Center for Infectious Disease"/>
            <person name="Wu L."/>
            <person name="Ma J."/>
        </authorList>
    </citation>
    <scope>NUCLEOTIDE SEQUENCE [LARGE SCALE GENOMIC DNA]</scope>
    <source>
        <strain evidence="2">JCM 17805</strain>
    </source>
</reference>
<sequence>MQMKSDVLEGCAFYICEKGNTIFDQGRELVRKVYSDIWGTTQFNDDMDLGVVAINRDGDTIGNVNIVIRHPQILLSAPI</sequence>
<protein>
    <submittedName>
        <fullName evidence="1">Uncharacterized protein</fullName>
    </submittedName>
</protein>
<evidence type="ECO:0000313" key="1">
    <source>
        <dbReference type="EMBL" id="GAA4648410.1"/>
    </source>
</evidence>
<accession>A0ABP8UZX1</accession>
<dbReference type="RefSeq" id="WP_345194051.1">
    <property type="nucleotide sequence ID" value="NZ_BAABFL010000074.1"/>
</dbReference>
<keyword evidence="2" id="KW-1185">Reference proteome</keyword>
<dbReference type="Proteomes" id="UP001500604">
    <property type="component" value="Unassembled WGS sequence"/>
</dbReference>
<comment type="caution">
    <text evidence="1">The sequence shown here is derived from an EMBL/GenBank/DDBJ whole genome shotgun (WGS) entry which is preliminary data.</text>
</comment>
<organism evidence="1 2">
    <name type="scientific">Kistimonas scapharcae</name>
    <dbReference type="NCBI Taxonomy" id="1036133"/>
    <lineage>
        <taxon>Bacteria</taxon>
        <taxon>Pseudomonadati</taxon>
        <taxon>Pseudomonadota</taxon>
        <taxon>Gammaproteobacteria</taxon>
        <taxon>Oceanospirillales</taxon>
        <taxon>Endozoicomonadaceae</taxon>
        <taxon>Kistimonas</taxon>
    </lineage>
</organism>
<dbReference type="EMBL" id="BAABFL010000074">
    <property type="protein sequence ID" value="GAA4648410.1"/>
    <property type="molecule type" value="Genomic_DNA"/>
</dbReference>